<accession>A0A7C1JVP1</accession>
<dbReference type="PANTHER" id="PTHR46313">
    <property type="match status" value="1"/>
</dbReference>
<dbReference type="InterPro" id="IPR036188">
    <property type="entry name" value="FAD/NAD-bd_sf"/>
</dbReference>
<evidence type="ECO:0000313" key="2">
    <source>
        <dbReference type="EMBL" id="HDX33867.1"/>
    </source>
</evidence>
<name>A0A7C1JVP1_9CHLR</name>
<dbReference type="PANTHER" id="PTHR46313:SF3">
    <property type="entry name" value="PROLYCOPENE ISOMERASE, CHLOROPLASTIC"/>
    <property type="match status" value="1"/>
</dbReference>
<sequence>MTQLEPIVVIGAGVGGLTTAALLAKAGCDVTVLEAHVYPGGCAGTFFHKNYRFEAGATLAGGFYPGGPMDIVAQALDIESWPAHADEPAMVVHLPDGQSIARYGDERRWKEYRRAFGEAGEAFWRWQEGRADALWSLALRAPDWPPQSLREAVSLVKDGLAWLAADPARRIHPQLLADAFRPVAVHLQDAPKRLRLFVDAQLLIAAQTTSAYANALYGAAALDLPRRGVVHLKGGIGAIAETLVDAVRRHGGKVLLRQEVERIVYNNGQPIAVETKRGERFPARTVIANLPPWNIARLTGDHAPEALRRLPENPEPGWGAFTVYVGFDAHIVKPDMPLHHQVIEREPLGEGNSIFLSLSPTWDETRAPSGRRALTISTHTALEPWWKLFRFDRRRYEQRKAHYLERILRSAERVLPGLRSHADLILPGTPVTFQRFTRRIHGWVGGFPQISLFRAWGPRLDRHLWMVGDSIFPGQSTAAVALGGLRVARAILAEAGARDAVAAHCPGAANAPASEAA</sequence>
<evidence type="ECO:0000259" key="1">
    <source>
        <dbReference type="Pfam" id="PF01593"/>
    </source>
</evidence>
<protein>
    <submittedName>
        <fullName evidence="2">FAD-dependent oxidoreductase</fullName>
    </submittedName>
</protein>
<dbReference type="Pfam" id="PF01593">
    <property type="entry name" value="Amino_oxidase"/>
    <property type="match status" value="1"/>
</dbReference>
<comment type="caution">
    <text evidence="2">The sequence shown here is derived from an EMBL/GenBank/DDBJ whole genome shotgun (WGS) entry which is preliminary data.</text>
</comment>
<dbReference type="InterPro" id="IPR045892">
    <property type="entry name" value="CrtISO-like"/>
</dbReference>
<feature type="domain" description="Amine oxidase" evidence="1">
    <location>
        <begin position="15"/>
        <end position="399"/>
    </location>
</feature>
<dbReference type="AlphaFoldDB" id="A0A7C1JVP1"/>
<reference evidence="2" key="1">
    <citation type="journal article" date="2020" name="mSystems">
        <title>Genome- and Community-Level Interaction Insights into Carbon Utilization and Element Cycling Functions of Hydrothermarchaeota in Hydrothermal Sediment.</title>
        <authorList>
            <person name="Zhou Z."/>
            <person name="Liu Y."/>
            <person name="Xu W."/>
            <person name="Pan J."/>
            <person name="Luo Z.H."/>
            <person name="Li M."/>
        </authorList>
    </citation>
    <scope>NUCLEOTIDE SEQUENCE [LARGE SCALE GENOMIC DNA]</scope>
    <source>
        <strain evidence="2">SpSt-289</strain>
    </source>
</reference>
<organism evidence="2">
    <name type="scientific">Caldilinea aerophila</name>
    <dbReference type="NCBI Taxonomy" id="133453"/>
    <lineage>
        <taxon>Bacteria</taxon>
        <taxon>Bacillati</taxon>
        <taxon>Chloroflexota</taxon>
        <taxon>Caldilineae</taxon>
        <taxon>Caldilineales</taxon>
        <taxon>Caldilineaceae</taxon>
        <taxon>Caldilinea</taxon>
    </lineage>
</organism>
<dbReference type="SUPFAM" id="SSF51905">
    <property type="entry name" value="FAD/NAD(P)-binding domain"/>
    <property type="match status" value="1"/>
</dbReference>
<dbReference type="Gene3D" id="3.50.50.60">
    <property type="entry name" value="FAD/NAD(P)-binding domain"/>
    <property type="match status" value="2"/>
</dbReference>
<gene>
    <name evidence="2" type="ORF">ENQ20_20650</name>
</gene>
<dbReference type="GO" id="GO:0016116">
    <property type="term" value="P:carotenoid metabolic process"/>
    <property type="evidence" value="ECO:0007669"/>
    <property type="project" value="InterPro"/>
</dbReference>
<dbReference type="GO" id="GO:0016491">
    <property type="term" value="F:oxidoreductase activity"/>
    <property type="evidence" value="ECO:0007669"/>
    <property type="project" value="InterPro"/>
</dbReference>
<dbReference type="EMBL" id="DSMG01000209">
    <property type="protein sequence ID" value="HDX33867.1"/>
    <property type="molecule type" value="Genomic_DNA"/>
</dbReference>
<proteinExistence type="predicted"/>
<dbReference type="InterPro" id="IPR002937">
    <property type="entry name" value="Amino_oxidase"/>
</dbReference>